<proteinExistence type="predicted"/>
<dbReference type="NCBIfam" id="NF003816">
    <property type="entry name" value="PRK05406.1-5"/>
    <property type="match status" value="1"/>
</dbReference>
<dbReference type="CDD" id="cd10787">
    <property type="entry name" value="LamB_YcsF_like"/>
    <property type="match status" value="1"/>
</dbReference>
<dbReference type="RefSeq" id="WP_213235226.1">
    <property type="nucleotide sequence ID" value="NZ_JAHBCL010000002.1"/>
</dbReference>
<dbReference type="PANTHER" id="PTHR30292:SF0">
    <property type="entry name" value="5-OXOPROLINASE SUBUNIT A"/>
    <property type="match status" value="1"/>
</dbReference>
<dbReference type="Gene3D" id="3.20.20.370">
    <property type="entry name" value="Glycoside hydrolase/deacetylase"/>
    <property type="match status" value="1"/>
</dbReference>
<dbReference type="InterPro" id="IPR005501">
    <property type="entry name" value="LamB/YcsF/PxpA-like"/>
</dbReference>
<keyword evidence="2" id="KW-1185">Reference proteome</keyword>
<dbReference type="InterPro" id="IPR011330">
    <property type="entry name" value="Glyco_hydro/deAcase_b/a-brl"/>
</dbReference>
<evidence type="ECO:0000313" key="1">
    <source>
        <dbReference type="EMBL" id="MBS7525446.1"/>
    </source>
</evidence>
<sequence length="241" mass="25996">MKIDINSDVGESFGIYTLGNDAALMPYITSANIACGFHAGDPFVMKRTVALALKHYVKIGAHPGFDDLAGFGRKTMNISPAEVGPLMHYQIGALYGIVRAQGGELHHVKPHGALYNMAVKSDVLAEAVVVAVKAFNPALFLYGLPNSALERAAHKYDLPFKAEIYADRNLTDEGMLVPRDASNAMIHDVDVSAEQIMRVIEEGCALSVHGKCIPMRGETVCVHGDNPAAVTFAKTLYARLK</sequence>
<comment type="caution">
    <text evidence="1">The sequence shown here is derived from an EMBL/GenBank/DDBJ whole genome shotgun (WGS) entry which is preliminary data.</text>
</comment>
<dbReference type="SUPFAM" id="SSF88713">
    <property type="entry name" value="Glycoside hydrolase/deacetylase"/>
    <property type="match status" value="1"/>
</dbReference>
<gene>
    <name evidence="1" type="ORF">KHM83_02000</name>
</gene>
<dbReference type="PANTHER" id="PTHR30292">
    <property type="entry name" value="UNCHARACTERIZED PROTEIN YBGL-RELATED"/>
    <property type="match status" value="1"/>
</dbReference>
<dbReference type="Pfam" id="PF03746">
    <property type="entry name" value="LamB_YcsF"/>
    <property type="match status" value="1"/>
</dbReference>
<protein>
    <submittedName>
        <fullName evidence="1">5-oxoprolinase subunit PxpA</fullName>
    </submittedName>
</protein>
<reference evidence="1 2" key="1">
    <citation type="submission" date="2021-05" db="EMBL/GenBank/DDBJ databases">
        <title>Fusibacter ferrireducens sp. nov., an anaerobic, sulfur- and Fe-reducing bacterium isolated from the mangrove sediment.</title>
        <authorList>
            <person name="Qiu D."/>
        </authorList>
    </citation>
    <scope>NUCLEOTIDE SEQUENCE [LARGE SCALE GENOMIC DNA]</scope>
    <source>
        <strain evidence="1 2">DSM 12116</strain>
    </source>
</reference>
<organism evidence="1 2">
    <name type="scientific">Fusibacter paucivorans</name>
    <dbReference type="NCBI Taxonomy" id="76009"/>
    <lineage>
        <taxon>Bacteria</taxon>
        <taxon>Bacillati</taxon>
        <taxon>Bacillota</taxon>
        <taxon>Clostridia</taxon>
        <taxon>Eubacteriales</taxon>
        <taxon>Eubacteriales Family XII. Incertae Sedis</taxon>
        <taxon>Fusibacter</taxon>
    </lineage>
</organism>
<dbReference type="NCBIfam" id="NF003814">
    <property type="entry name" value="PRK05406.1-3"/>
    <property type="match status" value="1"/>
</dbReference>
<evidence type="ECO:0000313" key="2">
    <source>
        <dbReference type="Proteomes" id="UP000746471"/>
    </source>
</evidence>
<name>A0ABS5PKB6_9FIRM</name>
<accession>A0ABS5PKB6</accession>
<dbReference type="Proteomes" id="UP000746471">
    <property type="component" value="Unassembled WGS sequence"/>
</dbReference>
<dbReference type="EMBL" id="JAHBCL010000002">
    <property type="protein sequence ID" value="MBS7525446.1"/>
    <property type="molecule type" value="Genomic_DNA"/>
</dbReference>